<keyword evidence="3 5" id="KW-0418">Kinase</keyword>
<feature type="binding site" evidence="5">
    <location>
        <begin position="203"/>
        <end position="208"/>
    </location>
    <ligand>
        <name>ATP</name>
        <dbReference type="ChEBI" id="CHEBI:30616"/>
    </ligand>
</feature>
<evidence type="ECO:0000313" key="7">
    <source>
        <dbReference type="EMBL" id="HGE98582.1"/>
    </source>
</evidence>
<dbReference type="EMBL" id="DTMQ01000009">
    <property type="protein sequence ID" value="HGE98582.1"/>
    <property type="molecule type" value="Genomic_DNA"/>
</dbReference>
<feature type="domain" description="Phosphagen kinase C-terminal" evidence="6">
    <location>
        <begin position="23"/>
        <end position="250"/>
    </location>
</feature>
<proteinExistence type="inferred from homology"/>
<dbReference type="InterPro" id="IPR014746">
    <property type="entry name" value="Gln_synth/guanido_kin_cat_dom"/>
</dbReference>
<dbReference type="PANTHER" id="PTHR11547:SF38">
    <property type="entry name" value="ARGININE KINASE 1-RELATED"/>
    <property type="match status" value="1"/>
</dbReference>
<dbReference type="GO" id="GO:0046314">
    <property type="term" value="P:phosphocreatine biosynthetic process"/>
    <property type="evidence" value="ECO:0007669"/>
    <property type="project" value="InterPro"/>
</dbReference>
<evidence type="ECO:0000256" key="4">
    <source>
        <dbReference type="ARBA" id="ARBA00022840"/>
    </source>
</evidence>
<sequence>MRITDRIIEIPNYLKDGGSYNDVVIFTRMSMRRNVSDYYFPNKMTDDEREEFRKNITEYLENKKLFPVHYKLKDLSFEERGILVERFILNERLEAKPQDAFLMLNNEIDSGLILNYEDHLIFFNLFPGLEVNQNFENLVSSFYIISKEFKICIDEQFGYLTSSPFYTGTGIILEAFLHLPGISITNRFKEIVFDATEKGFIIYPYFEEKGSASGSIFVIRNKFTLKYSEEEIMEYFKKFVENIIMIEYRERKYIMENAKKEIEDRIWRAYGVLMFAKLLMFDEFLNLFSAFKLGLNYGIIKDANIDFINKMIIFTQKRHLKYIDMRNNLTEDEKRALIVQANIGGKNV</sequence>
<dbReference type="InterPro" id="IPR000749">
    <property type="entry name" value="ATP-guanido_PTrfase"/>
</dbReference>
<comment type="caution">
    <text evidence="7">The sequence shown here is derived from an EMBL/GenBank/DDBJ whole genome shotgun (WGS) entry which is preliminary data.</text>
</comment>
<keyword evidence="4 5" id="KW-0067">ATP-binding</keyword>
<gene>
    <name evidence="7" type="ORF">ENX07_00705</name>
</gene>
<keyword evidence="2 5" id="KW-0547">Nucleotide-binding</keyword>
<dbReference type="AlphaFoldDB" id="A0A7C3UVJ0"/>
<dbReference type="Pfam" id="PF00217">
    <property type="entry name" value="ATP-gua_Ptrans"/>
    <property type="match status" value="1"/>
</dbReference>
<comment type="caution">
    <text evidence="5">Lacks conserved residue(s) required for the propagation of feature annotation.</text>
</comment>
<reference evidence="7" key="1">
    <citation type="journal article" date="2020" name="mSystems">
        <title>Genome- and Community-Level Interaction Insights into Carbon Utilization and Element Cycling Functions of Hydrothermarchaeota in Hydrothermal Sediment.</title>
        <authorList>
            <person name="Zhou Z."/>
            <person name="Liu Y."/>
            <person name="Xu W."/>
            <person name="Pan J."/>
            <person name="Luo Z.H."/>
            <person name="Li M."/>
        </authorList>
    </citation>
    <scope>NUCLEOTIDE SEQUENCE [LARGE SCALE GENOMIC DNA]</scope>
    <source>
        <strain evidence="7">SpSt-906</strain>
    </source>
</reference>
<evidence type="ECO:0000259" key="6">
    <source>
        <dbReference type="PROSITE" id="PS51510"/>
    </source>
</evidence>
<comment type="similarity">
    <text evidence="5">Belongs to the ATP:guanido phosphotransferase family.</text>
</comment>
<dbReference type="Gene3D" id="3.30.590.10">
    <property type="entry name" value="Glutamine synthetase/guanido kinase, catalytic domain"/>
    <property type="match status" value="1"/>
</dbReference>
<dbReference type="GO" id="GO:0004111">
    <property type="term" value="F:creatine kinase activity"/>
    <property type="evidence" value="ECO:0007669"/>
    <property type="project" value="InterPro"/>
</dbReference>
<feature type="binding site" evidence="5">
    <location>
        <begin position="172"/>
        <end position="176"/>
    </location>
    <ligand>
        <name>ATP</name>
        <dbReference type="ChEBI" id="CHEBI:30616"/>
    </ligand>
</feature>
<dbReference type="PANTHER" id="PTHR11547">
    <property type="entry name" value="ARGININE OR CREATINE KINASE"/>
    <property type="match status" value="1"/>
</dbReference>
<dbReference type="PROSITE" id="PS51510">
    <property type="entry name" value="PHOSPHAGEN_KINASE_C"/>
    <property type="match status" value="1"/>
</dbReference>
<evidence type="ECO:0000256" key="5">
    <source>
        <dbReference type="PROSITE-ProRule" id="PRU00843"/>
    </source>
</evidence>
<dbReference type="GO" id="GO:0005615">
    <property type="term" value="C:extracellular space"/>
    <property type="evidence" value="ECO:0007669"/>
    <property type="project" value="TreeGrafter"/>
</dbReference>
<name>A0A7C3UVJ0_UNCW3</name>
<organism evidence="7">
    <name type="scientific">candidate division WOR-3 bacterium</name>
    <dbReference type="NCBI Taxonomy" id="2052148"/>
    <lineage>
        <taxon>Bacteria</taxon>
        <taxon>Bacteria division WOR-3</taxon>
    </lineage>
</organism>
<protein>
    <recommendedName>
        <fullName evidence="6">Phosphagen kinase C-terminal domain-containing protein</fullName>
    </recommendedName>
</protein>
<accession>A0A7C3UVJ0</accession>
<evidence type="ECO:0000256" key="1">
    <source>
        <dbReference type="ARBA" id="ARBA00022679"/>
    </source>
</evidence>
<evidence type="ECO:0000256" key="2">
    <source>
        <dbReference type="ARBA" id="ARBA00022741"/>
    </source>
</evidence>
<evidence type="ECO:0000256" key="3">
    <source>
        <dbReference type="ARBA" id="ARBA00022777"/>
    </source>
</evidence>
<dbReference type="GO" id="GO:0005524">
    <property type="term" value="F:ATP binding"/>
    <property type="evidence" value="ECO:0007669"/>
    <property type="project" value="UniProtKB-UniRule"/>
</dbReference>
<keyword evidence="1 5" id="KW-0808">Transferase</keyword>
<feature type="binding site" evidence="5">
    <location>
        <begin position="26"/>
        <end position="30"/>
    </location>
    <ligand>
        <name>ATP</name>
        <dbReference type="ChEBI" id="CHEBI:30616"/>
    </ligand>
</feature>
<dbReference type="SUPFAM" id="SSF55931">
    <property type="entry name" value="Glutamine synthetase/guanido kinase"/>
    <property type="match status" value="1"/>
</dbReference>
<dbReference type="InterPro" id="IPR022414">
    <property type="entry name" value="ATP-guanido_PTrfase_cat"/>
</dbReference>